<keyword evidence="4" id="KW-0032">Aminotransferase</keyword>
<dbReference type="EMBL" id="JBHSAT010000004">
    <property type="protein sequence ID" value="MFC3877106.1"/>
    <property type="molecule type" value="Genomic_DNA"/>
</dbReference>
<dbReference type="PANTHER" id="PTHR30244:SF36">
    <property type="entry name" value="3-OXO-GLUCOSE-6-PHOSPHATE:GLUTAMATE AMINOTRANSFERASE"/>
    <property type="match status" value="1"/>
</dbReference>
<proteinExistence type="inferred from homology"/>
<evidence type="ECO:0000256" key="2">
    <source>
        <dbReference type="ARBA" id="ARBA00037999"/>
    </source>
</evidence>
<dbReference type="InterPro" id="IPR000653">
    <property type="entry name" value="DegT/StrS_aminotransferase"/>
</dbReference>
<evidence type="ECO:0000256" key="3">
    <source>
        <dbReference type="RuleBase" id="RU004508"/>
    </source>
</evidence>
<accession>A0ABV8AG94</accession>
<comment type="caution">
    <text evidence="4">The sequence shown here is derived from an EMBL/GenBank/DDBJ whole genome shotgun (WGS) entry which is preliminary data.</text>
</comment>
<dbReference type="Pfam" id="PF01041">
    <property type="entry name" value="DegT_DnrJ_EryC1"/>
    <property type="match status" value="1"/>
</dbReference>
<protein>
    <submittedName>
        <fullName evidence="4">DegT/DnrJ/EryC1/StrS family aminotransferase</fullName>
    </submittedName>
</protein>
<evidence type="ECO:0000313" key="4">
    <source>
        <dbReference type="EMBL" id="MFC3877106.1"/>
    </source>
</evidence>
<dbReference type="Gene3D" id="3.40.640.10">
    <property type="entry name" value="Type I PLP-dependent aspartate aminotransferase-like (Major domain)"/>
    <property type="match status" value="1"/>
</dbReference>
<dbReference type="Gene3D" id="3.90.1150.10">
    <property type="entry name" value="Aspartate Aminotransferase, domain 1"/>
    <property type="match status" value="1"/>
</dbReference>
<comment type="similarity">
    <text evidence="2 3">Belongs to the DegT/DnrJ/EryC1 family.</text>
</comment>
<dbReference type="CDD" id="cd00616">
    <property type="entry name" value="AHBA_syn"/>
    <property type="match status" value="1"/>
</dbReference>
<dbReference type="PANTHER" id="PTHR30244">
    <property type="entry name" value="TRANSAMINASE"/>
    <property type="match status" value="1"/>
</dbReference>
<dbReference type="SUPFAM" id="SSF53383">
    <property type="entry name" value="PLP-dependent transferases"/>
    <property type="match status" value="1"/>
</dbReference>
<name>A0ABV8AG94_9FLAO</name>
<gene>
    <name evidence="4" type="ORF">ACFOSX_07655</name>
</gene>
<dbReference type="InterPro" id="IPR015424">
    <property type="entry name" value="PyrdxlP-dep_Trfase"/>
</dbReference>
<dbReference type="GO" id="GO:0008483">
    <property type="term" value="F:transaminase activity"/>
    <property type="evidence" value="ECO:0007669"/>
    <property type="project" value="UniProtKB-KW"/>
</dbReference>
<evidence type="ECO:0000313" key="5">
    <source>
        <dbReference type="Proteomes" id="UP001595812"/>
    </source>
</evidence>
<organism evidence="4 5">
    <name type="scientific">Winogradskyella maritima</name>
    <dbReference type="NCBI Taxonomy" id="1517766"/>
    <lineage>
        <taxon>Bacteria</taxon>
        <taxon>Pseudomonadati</taxon>
        <taxon>Bacteroidota</taxon>
        <taxon>Flavobacteriia</taxon>
        <taxon>Flavobacteriales</taxon>
        <taxon>Flavobacteriaceae</taxon>
        <taxon>Winogradskyella</taxon>
    </lineage>
</organism>
<dbReference type="InterPro" id="IPR015421">
    <property type="entry name" value="PyrdxlP-dep_Trfase_major"/>
</dbReference>
<keyword evidence="1 3" id="KW-0663">Pyridoxal phosphate</keyword>
<reference evidence="5" key="1">
    <citation type="journal article" date="2019" name="Int. J. Syst. Evol. Microbiol.">
        <title>The Global Catalogue of Microorganisms (GCM) 10K type strain sequencing project: providing services to taxonomists for standard genome sequencing and annotation.</title>
        <authorList>
            <consortium name="The Broad Institute Genomics Platform"/>
            <consortium name="The Broad Institute Genome Sequencing Center for Infectious Disease"/>
            <person name="Wu L."/>
            <person name="Ma J."/>
        </authorList>
    </citation>
    <scope>NUCLEOTIDE SEQUENCE [LARGE SCALE GENOMIC DNA]</scope>
    <source>
        <strain evidence="5">CECT 8979</strain>
    </source>
</reference>
<evidence type="ECO:0000256" key="1">
    <source>
        <dbReference type="ARBA" id="ARBA00022898"/>
    </source>
</evidence>
<dbReference type="Proteomes" id="UP001595812">
    <property type="component" value="Unassembled WGS sequence"/>
</dbReference>
<keyword evidence="5" id="KW-1185">Reference proteome</keyword>
<keyword evidence="4" id="KW-0808">Transferase</keyword>
<sequence length="366" mass="40938">MIKFLDLKSVNERFRSQFEALMPHFLDSGHYILGEDVSKFESEFASYCGTNYCVGTANGLDALTLILKGYLELGKLKLGDKVMVPANTYMATILAIINAGLEPVLIEPNDKTFNIDIEDIVRKHNPNIKAVMVVHLYGQLCDMKAISEFTKKHGLLLFEDAAQAHGAIAIDGIKAGNFSDAAAFSFYPTKNLGALGDAGVITTNDHELKEVLKKLRNYGSSKRYINDYLGLNSRLSGLQARVLSIKLKYLDADNDKRRAIAKRYFQGIVNPKITLPSYSGSLDHVFYLFVIRVSNRDAFRNYMTSNDIETLVHYPVAPHQQNAFSKFKALSLPITERMHEQVVSLPIYPTMPQNLVNSVIDVVNAY</sequence>
<dbReference type="PIRSF" id="PIRSF000390">
    <property type="entry name" value="PLP_StrS"/>
    <property type="match status" value="1"/>
</dbReference>
<dbReference type="RefSeq" id="WP_386098759.1">
    <property type="nucleotide sequence ID" value="NZ_JBHSAT010000004.1"/>
</dbReference>
<dbReference type="InterPro" id="IPR015422">
    <property type="entry name" value="PyrdxlP-dep_Trfase_small"/>
</dbReference>